<feature type="active site" description="Nucleophile" evidence="7">
    <location>
        <position position="101"/>
    </location>
</feature>
<dbReference type="InterPro" id="IPR018215">
    <property type="entry name" value="ClpP_Ser_AS"/>
</dbReference>
<sequence length="233" mass="25666">MPVGVPKVPFRCPGEENASWVDLYNRLYRQRVLFLVQEVEDEISNQIVGLMVYLAIENPTRDQHLLINSPGGFIIPGLAIFDAMQFVPAAVHTLGIGIAASMASFILCGGEVTKRIAFPHARVMLHQPGSKLPLNNFLLEAEELHTLRNNLAEVYVERTKQPLRVIIEDLNRDSFMSATEAKAYGIVDLIAGEDVVINILTGDDFGTSDHRITSRRLLEGDYPVAGGDLVAGD</sequence>
<keyword evidence="3 7" id="KW-0645">Protease</keyword>
<evidence type="ECO:0000256" key="11">
    <source>
        <dbReference type="RuleBase" id="RU003567"/>
    </source>
</evidence>
<evidence type="ECO:0000256" key="9">
    <source>
        <dbReference type="PROSITE-ProRule" id="PRU10086"/>
    </source>
</evidence>
<proteinExistence type="inferred from homology"/>
<evidence type="ECO:0000256" key="4">
    <source>
        <dbReference type="ARBA" id="ARBA00022801"/>
    </source>
</evidence>
<evidence type="ECO:0000256" key="5">
    <source>
        <dbReference type="ARBA" id="ARBA00022825"/>
    </source>
</evidence>
<dbReference type="InterPro" id="IPR029045">
    <property type="entry name" value="ClpP/crotonase-like_dom_sf"/>
</dbReference>
<keyword evidence="2 12" id="KW-0934">Plastid</keyword>
<evidence type="ECO:0000256" key="1">
    <source>
        <dbReference type="ARBA" id="ARBA00007039"/>
    </source>
</evidence>
<organism evidence="12">
    <name type="scientific">Calotropis procera</name>
    <name type="common">Roostertree</name>
    <name type="synonym">Asclepias procera</name>
    <dbReference type="NCBI Taxonomy" id="141467"/>
    <lineage>
        <taxon>Eukaryota</taxon>
        <taxon>Viridiplantae</taxon>
        <taxon>Streptophyta</taxon>
        <taxon>Embryophyta</taxon>
        <taxon>Tracheophyta</taxon>
        <taxon>Spermatophyta</taxon>
        <taxon>Magnoliopsida</taxon>
        <taxon>eudicotyledons</taxon>
        <taxon>Gunneridae</taxon>
        <taxon>Pentapetalae</taxon>
        <taxon>asterids</taxon>
        <taxon>lamiids</taxon>
        <taxon>Gentianales</taxon>
        <taxon>Apocynaceae</taxon>
        <taxon>Asclepiadoideae</taxon>
        <taxon>Asclepiadeae</taxon>
        <taxon>Asclepiadinae</taxon>
        <taxon>Calotropis</taxon>
    </lineage>
</organism>
<evidence type="ECO:0000256" key="10">
    <source>
        <dbReference type="RuleBase" id="RU000549"/>
    </source>
</evidence>
<dbReference type="PROSITE" id="PS00382">
    <property type="entry name" value="CLP_PROTEASE_HIS"/>
    <property type="match status" value="1"/>
</dbReference>
<comment type="similarity">
    <text evidence="1 7 11">Belongs to the peptidase S14 family.</text>
</comment>
<comment type="subunit">
    <text evidence="7">Component of the chloroplastic Clp protease core complex.</text>
</comment>
<dbReference type="GO" id="GO:0006515">
    <property type="term" value="P:protein quality control for misfolded or incompletely synthesized proteins"/>
    <property type="evidence" value="ECO:0007669"/>
    <property type="project" value="TreeGrafter"/>
</dbReference>
<dbReference type="GO" id="GO:0009570">
    <property type="term" value="C:chloroplast stroma"/>
    <property type="evidence" value="ECO:0007669"/>
    <property type="project" value="UniProtKB-SubCell"/>
</dbReference>
<dbReference type="InterPro" id="IPR023562">
    <property type="entry name" value="ClpP/TepA"/>
</dbReference>
<evidence type="ECO:0000256" key="2">
    <source>
        <dbReference type="ARBA" id="ARBA00022640"/>
    </source>
</evidence>
<keyword evidence="5 7" id="KW-0720">Serine protease</keyword>
<accession>A0A2S1P2S4</accession>
<dbReference type="EC" id="3.4.21.92" evidence="7 10"/>
<dbReference type="InterPro" id="IPR033135">
    <property type="entry name" value="ClpP_His_AS"/>
</dbReference>
<dbReference type="PRINTS" id="PR00127">
    <property type="entry name" value="CLPPROTEASEP"/>
</dbReference>
<dbReference type="PANTHER" id="PTHR10381">
    <property type="entry name" value="ATP-DEPENDENT CLP PROTEASE PROTEOLYTIC SUBUNIT"/>
    <property type="match status" value="1"/>
</dbReference>
<keyword evidence="12" id="KW-0150">Chloroplast</keyword>
<dbReference type="HAMAP" id="MF_00444">
    <property type="entry name" value="ClpP"/>
    <property type="match status" value="1"/>
</dbReference>
<dbReference type="GO" id="GO:0004252">
    <property type="term" value="F:serine-type endopeptidase activity"/>
    <property type="evidence" value="ECO:0007669"/>
    <property type="project" value="UniProtKB-UniRule"/>
</dbReference>
<reference evidence="12" key="1">
    <citation type="journal article" date="2018" name="Am. J. Bot.">
        <title>Evolution at the tips: Asclepias phylogenomics and new perspectives on leaf surfaces.</title>
        <authorList>
            <person name="Fishbein M."/>
            <person name="Straub S.C.K."/>
            <person name="Boutte J."/>
            <person name="Hansen K."/>
            <person name="Cronn R.C."/>
            <person name="Liston A."/>
        </authorList>
    </citation>
    <scope>NUCLEOTIDE SEQUENCE</scope>
</reference>
<dbReference type="GO" id="GO:0009368">
    <property type="term" value="C:endopeptidase Clp complex"/>
    <property type="evidence" value="ECO:0007669"/>
    <property type="project" value="TreeGrafter"/>
</dbReference>
<evidence type="ECO:0000256" key="8">
    <source>
        <dbReference type="PROSITE-ProRule" id="PRU10085"/>
    </source>
</evidence>
<dbReference type="Pfam" id="PF00574">
    <property type="entry name" value="CLP_protease"/>
    <property type="match status" value="1"/>
</dbReference>
<gene>
    <name evidence="7 12" type="primary">clpP</name>
</gene>
<dbReference type="Gene3D" id="3.90.226.10">
    <property type="entry name" value="2-enoyl-CoA Hydratase, Chain A, domain 1"/>
    <property type="match status" value="1"/>
</dbReference>
<evidence type="ECO:0000313" key="12">
    <source>
        <dbReference type="EMBL" id="AWH10760.1"/>
    </source>
</evidence>
<keyword evidence="4 7" id="KW-0378">Hydrolase</keyword>
<feature type="active site" evidence="7 9">
    <location>
        <position position="126"/>
    </location>
</feature>
<name>A0A2S1P2S4_CALPC</name>
<dbReference type="PANTHER" id="PTHR10381:SF15">
    <property type="entry name" value="CHLOROPLASTIC ATP-DEPENDENT CLP PROTEASE PROTEOLYTIC SUBUNIT 1"/>
    <property type="match status" value="1"/>
</dbReference>
<dbReference type="GO" id="GO:0051117">
    <property type="term" value="F:ATPase binding"/>
    <property type="evidence" value="ECO:0007669"/>
    <property type="project" value="TreeGrafter"/>
</dbReference>
<comment type="function">
    <text evidence="7">Cleaves peptides in various proteins in a process that requires ATP hydrolysis. Has a chymotrypsin-like activity. Plays a major role in the degradation of misfolded proteins.</text>
</comment>
<dbReference type="GO" id="GO:0004176">
    <property type="term" value="F:ATP-dependent peptidase activity"/>
    <property type="evidence" value="ECO:0007669"/>
    <property type="project" value="InterPro"/>
</dbReference>
<evidence type="ECO:0000256" key="3">
    <source>
        <dbReference type="ARBA" id="ARBA00022670"/>
    </source>
</evidence>
<protein>
    <recommendedName>
        <fullName evidence="7 11">ATP-dependent Clp protease proteolytic subunit</fullName>
        <ecNumber evidence="7 10">3.4.21.92</ecNumber>
    </recommendedName>
    <alternativeName>
        <fullName evidence="7">Endopeptidase Clp</fullName>
    </alternativeName>
</protein>
<dbReference type="InterPro" id="IPR001907">
    <property type="entry name" value="ClpP"/>
</dbReference>
<dbReference type="PROSITE" id="PS00381">
    <property type="entry name" value="CLP_PROTEASE_SER"/>
    <property type="match status" value="1"/>
</dbReference>
<feature type="active site" evidence="8">
    <location>
        <position position="101"/>
    </location>
</feature>
<geneLocation type="chloroplast" evidence="12"/>
<dbReference type="EMBL" id="MG678914">
    <property type="protein sequence ID" value="AWH10760.1"/>
    <property type="molecule type" value="Genomic_DNA"/>
</dbReference>
<comment type="catalytic activity">
    <reaction evidence="6 7 9">
        <text>Hydrolysis of proteins to small peptides in the presence of ATP and magnesium. alpha-casein is the usual test substrate. In the absence of ATP, only oligopeptides shorter than five residues are hydrolyzed (such as succinyl-Leu-Tyr-|-NHMec, and Leu-Tyr-Leu-|-Tyr-Trp, in which cleavage of the -Tyr-|-Leu- and -Tyr-|-Trp bonds also occurs).</text>
        <dbReference type="EC" id="3.4.21.92"/>
    </reaction>
</comment>
<dbReference type="CDD" id="cd07017">
    <property type="entry name" value="S14_ClpP_2"/>
    <property type="match status" value="1"/>
</dbReference>
<evidence type="ECO:0000256" key="6">
    <source>
        <dbReference type="ARBA" id="ARBA00034021"/>
    </source>
</evidence>
<dbReference type="AlphaFoldDB" id="A0A2S1P2S4"/>
<comment type="subcellular location">
    <subcellularLocation>
        <location evidence="7">Plastid</location>
        <location evidence="7">Chloroplast stroma</location>
    </subcellularLocation>
</comment>
<dbReference type="SUPFAM" id="SSF52096">
    <property type="entry name" value="ClpP/crotonase"/>
    <property type="match status" value="1"/>
</dbReference>
<evidence type="ECO:0000256" key="7">
    <source>
        <dbReference type="HAMAP-Rule" id="MF_00444"/>
    </source>
</evidence>